<gene>
    <name evidence="1" type="ORF">J0X15_17930</name>
</gene>
<organism evidence="1 2">
    <name type="scientific">Roseibium limicola</name>
    <dbReference type="NCBI Taxonomy" id="2816037"/>
    <lineage>
        <taxon>Bacteria</taxon>
        <taxon>Pseudomonadati</taxon>
        <taxon>Pseudomonadota</taxon>
        <taxon>Alphaproteobacteria</taxon>
        <taxon>Hyphomicrobiales</taxon>
        <taxon>Stappiaceae</taxon>
        <taxon>Roseibium</taxon>
    </lineage>
</organism>
<protein>
    <submittedName>
        <fullName evidence="1">Ferritin-like domain-containing protein</fullName>
    </submittedName>
</protein>
<dbReference type="InterPro" id="IPR009078">
    <property type="entry name" value="Ferritin-like_SF"/>
</dbReference>
<name>A0A939ER92_9HYPH</name>
<evidence type="ECO:0000313" key="2">
    <source>
        <dbReference type="Proteomes" id="UP000664779"/>
    </source>
</evidence>
<reference evidence="1" key="1">
    <citation type="submission" date="2021-03" db="EMBL/GenBank/DDBJ databases">
        <title>Roseibium sp. CAU 1637 isolated from Incheon.</title>
        <authorList>
            <person name="Kim W."/>
        </authorList>
    </citation>
    <scope>NUCLEOTIDE SEQUENCE</scope>
    <source>
        <strain evidence="1">CAU 1637</strain>
    </source>
</reference>
<dbReference type="RefSeq" id="WP_206943773.1">
    <property type="nucleotide sequence ID" value="NZ_JAFLNF010000009.1"/>
</dbReference>
<sequence>MSISSLQDLFVHTLQDVYFAENFLTKKIPVMSKAANSKLLKNLFDAHLEETRTHVKRLEEVFASLGIKAEGEECPAIEGIVSEAEELLDEVDDAKTTDAALIASAQAVEHYEITRYGTLVSWATELGHTEAATILRQTLAEEKEADNKLLRLGEDRLNEKAA</sequence>
<dbReference type="Proteomes" id="UP000664779">
    <property type="component" value="Unassembled WGS sequence"/>
</dbReference>
<dbReference type="InterPro" id="IPR047114">
    <property type="entry name" value="YciF"/>
</dbReference>
<dbReference type="InterPro" id="IPR010287">
    <property type="entry name" value="DUF892_YciF-like"/>
</dbReference>
<dbReference type="CDD" id="cd07909">
    <property type="entry name" value="YciF"/>
    <property type="match status" value="1"/>
</dbReference>
<comment type="caution">
    <text evidence="1">The sequence shown here is derived from an EMBL/GenBank/DDBJ whole genome shotgun (WGS) entry which is preliminary data.</text>
</comment>
<evidence type="ECO:0000313" key="1">
    <source>
        <dbReference type="EMBL" id="MBO0347112.1"/>
    </source>
</evidence>
<dbReference type="EMBL" id="JAFLNF010000009">
    <property type="protein sequence ID" value="MBO0347112.1"/>
    <property type="molecule type" value="Genomic_DNA"/>
</dbReference>
<dbReference type="AlphaFoldDB" id="A0A939ER92"/>
<dbReference type="PANTHER" id="PTHR30565:SF9">
    <property type="entry name" value="PROTEIN YCIF"/>
    <property type="match status" value="1"/>
</dbReference>
<proteinExistence type="predicted"/>
<dbReference type="InterPro" id="IPR012347">
    <property type="entry name" value="Ferritin-like"/>
</dbReference>
<accession>A0A939ER92</accession>
<dbReference type="SUPFAM" id="SSF47240">
    <property type="entry name" value="Ferritin-like"/>
    <property type="match status" value="1"/>
</dbReference>
<dbReference type="PANTHER" id="PTHR30565">
    <property type="entry name" value="PROTEIN YCIF"/>
    <property type="match status" value="1"/>
</dbReference>
<dbReference type="Gene3D" id="1.20.1260.10">
    <property type="match status" value="1"/>
</dbReference>
<dbReference type="Pfam" id="PF05974">
    <property type="entry name" value="DUF892"/>
    <property type="match status" value="1"/>
</dbReference>
<keyword evidence="2" id="KW-1185">Reference proteome</keyword>